<sequence length="100" mass="11902">MLLKNILATQRFTATEGSGNVFRRLYKSKVTSLKIPFSDLPFNYKKHFPENLRNISETKRESIHQDIKKMEYKKQGKWRMNMLVEGCWMLQHQSSEASYN</sequence>
<name>A0A8X6GF82_TRICU</name>
<gene>
    <name evidence="1" type="ORF">TNCT_312461</name>
</gene>
<protein>
    <submittedName>
        <fullName evidence="1">Uncharacterized protein</fullName>
    </submittedName>
</protein>
<evidence type="ECO:0000313" key="1">
    <source>
        <dbReference type="EMBL" id="GFR02688.1"/>
    </source>
</evidence>
<dbReference type="AlphaFoldDB" id="A0A8X6GF82"/>
<evidence type="ECO:0000313" key="2">
    <source>
        <dbReference type="Proteomes" id="UP000887116"/>
    </source>
</evidence>
<organism evidence="1 2">
    <name type="scientific">Trichonephila clavata</name>
    <name type="common">Joro spider</name>
    <name type="synonym">Nephila clavata</name>
    <dbReference type="NCBI Taxonomy" id="2740835"/>
    <lineage>
        <taxon>Eukaryota</taxon>
        <taxon>Metazoa</taxon>
        <taxon>Ecdysozoa</taxon>
        <taxon>Arthropoda</taxon>
        <taxon>Chelicerata</taxon>
        <taxon>Arachnida</taxon>
        <taxon>Araneae</taxon>
        <taxon>Araneomorphae</taxon>
        <taxon>Entelegynae</taxon>
        <taxon>Araneoidea</taxon>
        <taxon>Nephilidae</taxon>
        <taxon>Trichonephila</taxon>
    </lineage>
</organism>
<accession>A0A8X6GF82</accession>
<keyword evidence="2" id="KW-1185">Reference proteome</keyword>
<reference evidence="1" key="1">
    <citation type="submission" date="2020-07" db="EMBL/GenBank/DDBJ databases">
        <title>Multicomponent nature underlies the extraordinary mechanical properties of spider dragline silk.</title>
        <authorList>
            <person name="Kono N."/>
            <person name="Nakamura H."/>
            <person name="Mori M."/>
            <person name="Yoshida Y."/>
            <person name="Ohtoshi R."/>
            <person name="Malay A.D."/>
            <person name="Moran D.A.P."/>
            <person name="Tomita M."/>
            <person name="Numata K."/>
            <person name="Arakawa K."/>
        </authorList>
    </citation>
    <scope>NUCLEOTIDE SEQUENCE</scope>
</reference>
<dbReference type="OrthoDB" id="8063408at2759"/>
<proteinExistence type="predicted"/>
<comment type="caution">
    <text evidence="1">The sequence shown here is derived from an EMBL/GenBank/DDBJ whole genome shotgun (WGS) entry which is preliminary data.</text>
</comment>
<dbReference type="EMBL" id="BMAO01005628">
    <property type="protein sequence ID" value="GFR02688.1"/>
    <property type="molecule type" value="Genomic_DNA"/>
</dbReference>
<dbReference type="Proteomes" id="UP000887116">
    <property type="component" value="Unassembled WGS sequence"/>
</dbReference>